<evidence type="ECO:0000313" key="3">
    <source>
        <dbReference type="Proteomes" id="UP000775213"/>
    </source>
</evidence>
<dbReference type="InterPro" id="IPR022742">
    <property type="entry name" value="Hydrolase_4"/>
</dbReference>
<evidence type="ECO:0000259" key="1">
    <source>
        <dbReference type="Pfam" id="PF12146"/>
    </source>
</evidence>
<dbReference type="EMBL" id="JAGFBR010000017">
    <property type="protein sequence ID" value="KAH0452398.1"/>
    <property type="molecule type" value="Genomic_DNA"/>
</dbReference>
<organism evidence="2 3">
    <name type="scientific">Dendrobium chrysotoxum</name>
    <name type="common">Orchid</name>
    <dbReference type="NCBI Taxonomy" id="161865"/>
    <lineage>
        <taxon>Eukaryota</taxon>
        <taxon>Viridiplantae</taxon>
        <taxon>Streptophyta</taxon>
        <taxon>Embryophyta</taxon>
        <taxon>Tracheophyta</taxon>
        <taxon>Spermatophyta</taxon>
        <taxon>Magnoliopsida</taxon>
        <taxon>Liliopsida</taxon>
        <taxon>Asparagales</taxon>
        <taxon>Orchidaceae</taxon>
        <taxon>Epidendroideae</taxon>
        <taxon>Malaxideae</taxon>
        <taxon>Dendrobiinae</taxon>
        <taxon>Dendrobium</taxon>
    </lineage>
</organism>
<accession>A0AAV7G9Q1</accession>
<feature type="domain" description="Serine aminopeptidase S33" evidence="1">
    <location>
        <begin position="186"/>
        <end position="423"/>
    </location>
</feature>
<keyword evidence="3" id="KW-1185">Reference proteome</keyword>
<sequence length="518" mass="58181">MICIGTSVPATQIPRQFLQERKKRKLRYSGDRVWKRPANMDAIGVGTARPVMLTSGASGRVRALFSLRALRSLQLILNGILLLLLLPFRWRTILVSAEEKQEAAVLVGRRSGEEKKKSVVVRVPAAMVPRRPKELEVAARRAMAIRRIGLREEGDEGRSVRNFAIFTTDRGDSLFTQSWTSVSVRTKGLLVLLHGLNEHSGRYNHFAKQLNESGLKVYAMDWIGHGGSDGLHGYVHSLDYAVNDLKAFLDKVLTENPGLPCFCFGHSTGGAIVLKAVLDPKVEACVKGVVLTSPAIRVQPSHPIVAALAPIFSLFVPTYQFSAANKKGPPVSRDPEALKAKYSDPLVFTGAIRVRTGYEILRISYYLQKNLKRLTVPFLVLHGTADTVTDPVASKVLYKEASSSDKTIKLYDGFLHDLLFEPEKEEIIDLKQNNELEKEASGLFLNIERFSNSHFIGKIFNAAETLRETSTSIYCFYFLFFLVKADFRWSFFFQSYCMFSIYSWRFCKPLDLCQDALL</sequence>
<proteinExistence type="predicted"/>
<dbReference type="Proteomes" id="UP000775213">
    <property type="component" value="Unassembled WGS sequence"/>
</dbReference>
<comment type="caution">
    <text evidence="2">The sequence shown here is derived from an EMBL/GenBank/DDBJ whole genome shotgun (WGS) entry which is preliminary data.</text>
</comment>
<evidence type="ECO:0000313" key="2">
    <source>
        <dbReference type="EMBL" id="KAH0452398.1"/>
    </source>
</evidence>
<dbReference type="SUPFAM" id="SSF53474">
    <property type="entry name" value="alpha/beta-Hydrolases"/>
    <property type="match status" value="1"/>
</dbReference>
<dbReference type="Gene3D" id="3.40.50.1820">
    <property type="entry name" value="alpha/beta hydrolase"/>
    <property type="match status" value="1"/>
</dbReference>
<protein>
    <recommendedName>
        <fullName evidence="1">Serine aminopeptidase S33 domain-containing protein</fullName>
    </recommendedName>
</protein>
<dbReference type="AlphaFoldDB" id="A0AAV7G9Q1"/>
<dbReference type="InterPro" id="IPR029058">
    <property type="entry name" value="AB_hydrolase_fold"/>
</dbReference>
<dbReference type="Pfam" id="PF12146">
    <property type="entry name" value="Hydrolase_4"/>
    <property type="match status" value="1"/>
</dbReference>
<reference evidence="2 3" key="1">
    <citation type="journal article" date="2021" name="Hortic Res">
        <title>Chromosome-scale assembly of the Dendrobium chrysotoxum genome enhances the understanding of orchid evolution.</title>
        <authorList>
            <person name="Zhang Y."/>
            <person name="Zhang G.Q."/>
            <person name="Zhang D."/>
            <person name="Liu X.D."/>
            <person name="Xu X.Y."/>
            <person name="Sun W.H."/>
            <person name="Yu X."/>
            <person name="Zhu X."/>
            <person name="Wang Z.W."/>
            <person name="Zhao X."/>
            <person name="Zhong W.Y."/>
            <person name="Chen H."/>
            <person name="Yin W.L."/>
            <person name="Huang T."/>
            <person name="Niu S.C."/>
            <person name="Liu Z.J."/>
        </authorList>
    </citation>
    <scope>NUCLEOTIDE SEQUENCE [LARGE SCALE GENOMIC DNA]</scope>
    <source>
        <strain evidence="2">Lindl</strain>
    </source>
</reference>
<dbReference type="PANTHER" id="PTHR11614">
    <property type="entry name" value="PHOSPHOLIPASE-RELATED"/>
    <property type="match status" value="1"/>
</dbReference>
<gene>
    <name evidence="2" type="ORF">IEQ34_019697</name>
</gene>
<dbReference type="InterPro" id="IPR051044">
    <property type="entry name" value="MAG_DAG_Lipase"/>
</dbReference>
<name>A0AAV7G9Q1_DENCH</name>